<dbReference type="EMBL" id="CAJVQB010139617">
    <property type="protein sequence ID" value="CAG8854550.1"/>
    <property type="molecule type" value="Genomic_DNA"/>
</dbReference>
<organism evidence="1 2">
    <name type="scientific">Gigaspora margarita</name>
    <dbReference type="NCBI Taxonomy" id="4874"/>
    <lineage>
        <taxon>Eukaryota</taxon>
        <taxon>Fungi</taxon>
        <taxon>Fungi incertae sedis</taxon>
        <taxon>Mucoromycota</taxon>
        <taxon>Glomeromycotina</taxon>
        <taxon>Glomeromycetes</taxon>
        <taxon>Diversisporales</taxon>
        <taxon>Gigasporaceae</taxon>
        <taxon>Gigaspora</taxon>
    </lineage>
</organism>
<keyword evidence="2" id="KW-1185">Reference proteome</keyword>
<protein>
    <submittedName>
        <fullName evidence="1">38039_t:CDS:1</fullName>
    </submittedName>
</protein>
<reference evidence="1 2" key="1">
    <citation type="submission" date="2021-06" db="EMBL/GenBank/DDBJ databases">
        <authorList>
            <person name="Kallberg Y."/>
            <person name="Tangrot J."/>
            <person name="Rosling A."/>
        </authorList>
    </citation>
    <scope>NUCLEOTIDE SEQUENCE [LARGE SCALE GENOMIC DNA]</scope>
    <source>
        <strain evidence="1 2">120-4 pot B 10/14</strain>
    </source>
</reference>
<gene>
    <name evidence="1" type="ORF">GMARGA_LOCUS43371</name>
</gene>
<name>A0ABN7XIZ8_GIGMA</name>
<dbReference type="Proteomes" id="UP000789901">
    <property type="component" value="Unassembled WGS sequence"/>
</dbReference>
<comment type="caution">
    <text evidence="1">The sequence shown here is derived from an EMBL/GenBank/DDBJ whole genome shotgun (WGS) entry which is preliminary data.</text>
</comment>
<feature type="non-terminal residue" evidence="1">
    <location>
        <position position="1"/>
    </location>
</feature>
<evidence type="ECO:0000313" key="1">
    <source>
        <dbReference type="EMBL" id="CAG8854550.1"/>
    </source>
</evidence>
<feature type="non-terminal residue" evidence="1">
    <location>
        <position position="190"/>
    </location>
</feature>
<sequence>SESVQNVLKNMDIKGVRDLVNITEDEDVKKNLELAKDLNSKAKEIKKITSELKASHNIADELHNSAEKMNKELGSFGPENPKGIILSIYWDNIKNSINKLYEFIKPIEQNIKGAEEYFNYSAELVNFIDAYIKAKINENERSKKYSQIQKQVEINNRIKERLEQMIESKIKSQNDEIKLLLFERLINIKY</sequence>
<accession>A0ABN7XIZ8</accession>
<evidence type="ECO:0000313" key="2">
    <source>
        <dbReference type="Proteomes" id="UP000789901"/>
    </source>
</evidence>
<proteinExistence type="predicted"/>